<keyword evidence="5" id="KW-0963">Cytoplasm</keyword>
<sequence>MIITLKNLQQETFTVDIDPSRTVKNLKDEIEKTKGKEYAADNQRLIYAGKILADDSQLKEYNIDEKKFIVVMVTKPKSAPQPSTGPSDPTATAAGDSDKKENKDSTDSGGQSSSSAAPSSAQTSSPSTGGSTAAAGGSAAPTASISTAESALLVGDDYNQMVQNIVDMGYEREQVEQALRASFNNPDRAVEYLINGIPAQALDAIPQEGAQDDADPDPAPPSSPAGTDEPLAFLRSQPQFHQMRQIIQSNPQLLNTVLQQIGQTNPALLQLISQNQEAFVNMLNEPPGGASAAGSEGSGSADAPAAGRGGGRGGNAFEDAPGVIQISPQDREAIERLKALGFPEHLVIQAYFACEKNENLAANFLLSQNMDD</sequence>
<dbReference type="EMBL" id="JAPTSV010000008">
    <property type="protein sequence ID" value="KAJ1524770.1"/>
    <property type="molecule type" value="Genomic_DNA"/>
</dbReference>
<dbReference type="Gene3D" id="1.10.8.10">
    <property type="entry name" value="DNA helicase RuvA subunit, C-terminal domain"/>
    <property type="match status" value="2"/>
</dbReference>
<dbReference type="SMART" id="SM00213">
    <property type="entry name" value="UBQ"/>
    <property type="match status" value="1"/>
</dbReference>
<evidence type="ECO:0000256" key="5">
    <source>
        <dbReference type="RuleBase" id="RU367049"/>
    </source>
</evidence>
<dbReference type="GO" id="GO:0070628">
    <property type="term" value="F:proteasome binding"/>
    <property type="evidence" value="ECO:0007669"/>
    <property type="project" value="TreeGrafter"/>
</dbReference>
<evidence type="ECO:0000256" key="1">
    <source>
        <dbReference type="ARBA" id="ARBA00022737"/>
    </source>
</evidence>
<evidence type="ECO:0000256" key="3">
    <source>
        <dbReference type="ARBA" id="ARBA00023204"/>
    </source>
</evidence>
<feature type="region of interest" description="Disordered" evidence="6">
    <location>
        <begin position="286"/>
        <end position="320"/>
    </location>
</feature>
<gene>
    <name evidence="9" type="ORF">ONE63_009647</name>
</gene>
<dbReference type="SUPFAM" id="SSF101238">
    <property type="entry name" value="XPC-binding domain"/>
    <property type="match status" value="1"/>
</dbReference>
<dbReference type="GO" id="GO:0005654">
    <property type="term" value="C:nucleoplasm"/>
    <property type="evidence" value="ECO:0007669"/>
    <property type="project" value="TreeGrafter"/>
</dbReference>
<dbReference type="FunFam" id="3.10.20.90:FF:000254">
    <property type="entry name" value="UV excision repair protein Rad23"/>
    <property type="match status" value="1"/>
</dbReference>
<comment type="function">
    <text evidence="5">Multiubiquitin chain receptor involved in modulation of proteasomal degradation. Involved in nucleotide excision repair.</text>
</comment>
<evidence type="ECO:0000313" key="10">
    <source>
        <dbReference type="Proteomes" id="UP001075354"/>
    </source>
</evidence>
<dbReference type="Gene3D" id="3.10.20.90">
    <property type="entry name" value="Phosphatidylinositol 3-kinase Catalytic Subunit, Chain A, domain 1"/>
    <property type="match status" value="1"/>
</dbReference>
<dbReference type="PRINTS" id="PR01839">
    <property type="entry name" value="RAD23PROTEIN"/>
</dbReference>
<dbReference type="FunFam" id="1.10.8.10:FF:000003">
    <property type="entry name" value="UV excision repair protein RAD23 homolog"/>
    <property type="match status" value="1"/>
</dbReference>
<dbReference type="CDD" id="cd01805">
    <property type="entry name" value="Ubl_Rad23"/>
    <property type="match status" value="1"/>
</dbReference>
<name>A0AAV7XJM4_9NEOP</name>
<dbReference type="CDD" id="cd14427">
    <property type="entry name" value="UBA2_HR23A"/>
    <property type="match status" value="1"/>
</dbReference>
<dbReference type="AlphaFoldDB" id="A0AAV7XJM4"/>
<keyword evidence="1" id="KW-0677">Repeat</keyword>
<dbReference type="InterPro" id="IPR000626">
    <property type="entry name" value="Ubiquitin-like_dom"/>
</dbReference>
<dbReference type="InterPro" id="IPR015360">
    <property type="entry name" value="XPC-bd"/>
</dbReference>
<dbReference type="PROSITE" id="PS50030">
    <property type="entry name" value="UBA"/>
    <property type="match status" value="2"/>
</dbReference>
<feature type="compositionally biased region" description="Polar residues" evidence="6">
    <location>
        <begin position="80"/>
        <end position="90"/>
    </location>
</feature>
<dbReference type="GO" id="GO:0043130">
    <property type="term" value="F:ubiquitin binding"/>
    <property type="evidence" value="ECO:0007669"/>
    <property type="project" value="UniProtKB-UniRule"/>
</dbReference>
<dbReference type="GO" id="GO:0006289">
    <property type="term" value="P:nucleotide-excision repair"/>
    <property type="evidence" value="ECO:0007669"/>
    <property type="project" value="UniProtKB-UniRule"/>
</dbReference>
<feature type="compositionally biased region" description="Basic and acidic residues" evidence="6">
    <location>
        <begin position="96"/>
        <end position="106"/>
    </location>
</feature>
<dbReference type="GO" id="GO:0003684">
    <property type="term" value="F:damaged DNA binding"/>
    <property type="evidence" value="ECO:0007669"/>
    <property type="project" value="UniProtKB-UniRule"/>
</dbReference>
<dbReference type="Pfam" id="PF00627">
    <property type="entry name" value="UBA"/>
    <property type="match status" value="2"/>
</dbReference>
<organism evidence="9 10">
    <name type="scientific">Megalurothrips usitatus</name>
    <name type="common">bean blossom thrips</name>
    <dbReference type="NCBI Taxonomy" id="439358"/>
    <lineage>
        <taxon>Eukaryota</taxon>
        <taxon>Metazoa</taxon>
        <taxon>Ecdysozoa</taxon>
        <taxon>Arthropoda</taxon>
        <taxon>Hexapoda</taxon>
        <taxon>Insecta</taxon>
        <taxon>Pterygota</taxon>
        <taxon>Neoptera</taxon>
        <taxon>Paraneoptera</taxon>
        <taxon>Thysanoptera</taxon>
        <taxon>Terebrantia</taxon>
        <taxon>Thripoidea</taxon>
        <taxon>Thripidae</taxon>
        <taxon>Megalurothrips</taxon>
    </lineage>
</organism>
<dbReference type="SUPFAM" id="SSF54236">
    <property type="entry name" value="Ubiquitin-like"/>
    <property type="match status" value="1"/>
</dbReference>
<dbReference type="Pfam" id="PF09280">
    <property type="entry name" value="XPC-binding"/>
    <property type="match status" value="1"/>
</dbReference>
<reference evidence="9" key="1">
    <citation type="submission" date="2022-12" db="EMBL/GenBank/DDBJ databases">
        <title>Chromosome-level genome assembly of the bean flower thrips Megalurothrips usitatus.</title>
        <authorList>
            <person name="Ma L."/>
            <person name="Liu Q."/>
            <person name="Li H."/>
            <person name="Cai W."/>
        </authorList>
    </citation>
    <scope>NUCLEOTIDE SEQUENCE</scope>
    <source>
        <strain evidence="9">Cailab_2022a</strain>
    </source>
</reference>
<dbReference type="InterPro" id="IPR004806">
    <property type="entry name" value="Rad23"/>
</dbReference>
<dbReference type="InterPro" id="IPR009060">
    <property type="entry name" value="UBA-like_sf"/>
</dbReference>
<dbReference type="InterPro" id="IPR036353">
    <property type="entry name" value="XPC-bd_sf"/>
</dbReference>
<dbReference type="SMART" id="SM00727">
    <property type="entry name" value="STI1"/>
    <property type="match status" value="1"/>
</dbReference>
<dbReference type="FunFam" id="1.10.10.540:FF:000001">
    <property type="entry name" value="UV excision repair protein RAD23 B"/>
    <property type="match status" value="1"/>
</dbReference>
<dbReference type="PROSITE" id="PS50053">
    <property type="entry name" value="UBIQUITIN_2"/>
    <property type="match status" value="1"/>
</dbReference>
<feature type="compositionally biased region" description="Low complexity" evidence="6">
    <location>
        <begin position="287"/>
        <end position="306"/>
    </location>
</feature>
<feature type="compositionally biased region" description="Low complexity" evidence="6">
    <location>
        <begin position="107"/>
        <end position="140"/>
    </location>
</feature>
<dbReference type="InterPro" id="IPR029071">
    <property type="entry name" value="Ubiquitin-like_domsf"/>
</dbReference>
<dbReference type="SMART" id="SM00165">
    <property type="entry name" value="UBA"/>
    <property type="match status" value="2"/>
</dbReference>
<feature type="domain" description="UBA" evidence="7">
    <location>
        <begin position="328"/>
        <end position="368"/>
    </location>
</feature>
<evidence type="ECO:0000313" key="9">
    <source>
        <dbReference type="EMBL" id="KAJ1524770.1"/>
    </source>
</evidence>
<dbReference type="PANTHER" id="PTHR10621">
    <property type="entry name" value="UV EXCISION REPAIR PROTEIN RAD23"/>
    <property type="match status" value="1"/>
</dbReference>
<feature type="domain" description="UBA" evidence="7">
    <location>
        <begin position="156"/>
        <end position="196"/>
    </location>
</feature>
<comment type="caution">
    <text evidence="9">The sequence shown here is derived from an EMBL/GenBank/DDBJ whole genome shotgun (WGS) entry which is preliminary data.</text>
</comment>
<dbReference type="InterPro" id="IPR006636">
    <property type="entry name" value="STI1_HS-bd"/>
</dbReference>
<dbReference type="FunFam" id="1.10.8.10:FF:000002">
    <property type="entry name" value="UV excision repair protein RAD23 homolog"/>
    <property type="match status" value="1"/>
</dbReference>
<evidence type="ECO:0000259" key="7">
    <source>
        <dbReference type="PROSITE" id="PS50030"/>
    </source>
</evidence>
<keyword evidence="2 5" id="KW-0227">DNA damage</keyword>
<comment type="subcellular location">
    <subcellularLocation>
        <location evidence="5">Nucleus</location>
    </subcellularLocation>
    <subcellularLocation>
        <location evidence="5">Cytoplasm</location>
    </subcellularLocation>
</comment>
<evidence type="ECO:0000259" key="8">
    <source>
        <dbReference type="PROSITE" id="PS50053"/>
    </source>
</evidence>
<dbReference type="Pfam" id="PF00240">
    <property type="entry name" value="ubiquitin"/>
    <property type="match status" value="1"/>
</dbReference>
<dbReference type="PANTHER" id="PTHR10621:SF0">
    <property type="entry name" value="UV EXCISION REPAIR PROTEIN RAD23"/>
    <property type="match status" value="1"/>
</dbReference>
<dbReference type="GO" id="GO:0031593">
    <property type="term" value="F:polyubiquitin modification-dependent protein binding"/>
    <property type="evidence" value="ECO:0007669"/>
    <property type="project" value="UniProtKB-UniRule"/>
</dbReference>
<dbReference type="Proteomes" id="UP001075354">
    <property type="component" value="Chromosome 8"/>
</dbReference>
<dbReference type="InterPro" id="IPR015940">
    <property type="entry name" value="UBA"/>
</dbReference>
<keyword evidence="4 5" id="KW-0539">Nucleus</keyword>
<feature type="domain" description="Ubiquitin-like" evidence="8">
    <location>
        <begin position="1"/>
        <end position="78"/>
    </location>
</feature>
<protein>
    <recommendedName>
        <fullName evidence="5">UV excision repair protein RAD23</fullName>
    </recommendedName>
</protein>
<evidence type="ECO:0000256" key="6">
    <source>
        <dbReference type="SAM" id="MobiDB-lite"/>
    </source>
</evidence>
<dbReference type="Gene3D" id="1.10.10.540">
    <property type="entry name" value="XPC-binding domain"/>
    <property type="match status" value="1"/>
</dbReference>
<dbReference type="CDD" id="cd14378">
    <property type="entry name" value="UBA1_Rhp23p_like"/>
    <property type="match status" value="1"/>
</dbReference>
<accession>A0AAV7XJM4</accession>
<feature type="region of interest" description="Disordered" evidence="6">
    <location>
        <begin position="208"/>
        <end position="230"/>
    </location>
</feature>
<keyword evidence="10" id="KW-1185">Reference proteome</keyword>
<dbReference type="GO" id="GO:0043161">
    <property type="term" value="P:proteasome-mediated ubiquitin-dependent protein catabolic process"/>
    <property type="evidence" value="ECO:0007669"/>
    <property type="project" value="UniProtKB-UniRule"/>
</dbReference>
<dbReference type="SUPFAM" id="SSF46934">
    <property type="entry name" value="UBA-like"/>
    <property type="match status" value="2"/>
</dbReference>
<proteinExistence type="inferred from homology"/>
<feature type="region of interest" description="Disordered" evidence="6">
    <location>
        <begin position="77"/>
        <end position="140"/>
    </location>
</feature>
<comment type="similarity">
    <text evidence="5">Belongs to the RAD23 family.</text>
</comment>
<evidence type="ECO:0000256" key="4">
    <source>
        <dbReference type="ARBA" id="ARBA00023242"/>
    </source>
</evidence>
<evidence type="ECO:0000256" key="2">
    <source>
        <dbReference type="ARBA" id="ARBA00022763"/>
    </source>
</evidence>
<dbReference type="NCBIfam" id="TIGR00601">
    <property type="entry name" value="rad23"/>
    <property type="match status" value="1"/>
</dbReference>
<keyword evidence="3 5" id="KW-0234">DNA repair</keyword>
<dbReference type="GO" id="GO:0005829">
    <property type="term" value="C:cytosol"/>
    <property type="evidence" value="ECO:0007669"/>
    <property type="project" value="TreeGrafter"/>
</dbReference>